<organism evidence="1 2">
    <name type="scientific">Camellia lanceoleosa</name>
    <dbReference type="NCBI Taxonomy" id="1840588"/>
    <lineage>
        <taxon>Eukaryota</taxon>
        <taxon>Viridiplantae</taxon>
        <taxon>Streptophyta</taxon>
        <taxon>Embryophyta</taxon>
        <taxon>Tracheophyta</taxon>
        <taxon>Spermatophyta</taxon>
        <taxon>Magnoliopsida</taxon>
        <taxon>eudicotyledons</taxon>
        <taxon>Gunneridae</taxon>
        <taxon>Pentapetalae</taxon>
        <taxon>asterids</taxon>
        <taxon>Ericales</taxon>
        <taxon>Theaceae</taxon>
        <taxon>Camellia</taxon>
    </lineage>
</organism>
<accession>A0ACC0FFS5</accession>
<name>A0ACC0FFS5_9ERIC</name>
<keyword evidence="2" id="KW-1185">Reference proteome</keyword>
<dbReference type="EMBL" id="CM045771">
    <property type="protein sequence ID" value="KAI7987408.1"/>
    <property type="molecule type" value="Genomic_DNA"/>
</dbReference>
<evidence type="ECO:0000313" key="1">
    <source>
        <dbReference type="EMBL" id="KAI7987408.1"/>
    </source>
</evidence>
<gene>
    <name evidence="1" type="ORF">LOK49_LG13G01995</name>
</gene>
<dbReference type="Proteomes" id="UP001060215">
    <property type="component" value="Chromosome 14"/>
</dbReference>
<reference evidence="1 2" key="1">
    <citation type="journal article" date="2022" name="Plant J.">
        <title>Chromosome-level genome of Camellia lanceoleosa provides a valuable resource for understanding genome evolution and self-incompatibility.</title>
        <authorList>
            <person name="Gong W."/>
            <person name="Xiao S."/>
            <person name="Wang L."/>
            <person name="Liao Z."/>
            <person name="Chang Y."/>
            <person name="Mo W."/>
            <person name="Hu G."/>
            <person name="Li W."/>
            <person name="Zhao G."/>
            <person name="Zhu H."/>
            <person name="Hu X."/>
            <person name="Ji K."/>
            <person name="Xiang X."/>
            <person name="Song Q."/>
            <person name="Yuan D."/>
            <person name="Jin S."/>
            <person name="Zhang L."/>
        </authorList>
    </citation>
    <scope>NUCLEOTIDE SEQUENCE [LARGE SCALE GENOMIC DNA]</scope>
    <source>
        <strain evidence="1">SQ_2022a</strain>
    </source>
</reference>
<comment type="caution">
    <text evidence="1">The sequence shown here is derived from an EMBL/GenBank/DDBJ whole genome shotgun (WGS) entry which is preliminary data.</text>
</comment>
<protein>
    <submittedName>
        <fullName evidence="1">Disease resistance protein RGA3</fullName>
    </submittedName>
</protein>
<proteinExistence type="predicted"/>
<evidence type="ECO:0000313" key="2">
    <source>
        <dbReference type="Proteomes" id="UP001060215"/>
    </source>
</evidence>
<sequence>MASLFLPLVLENLDSLIRKEVGLLWGVDEEMKKLKSTLSTIKAVLEDAERKQLQDKAIQNWLRELNDAAYEADDILDDCATEALRCESKGSGSLKKVSTCLLTFNPIENIMFRHKIGNRIKDIILKLDAIAANRKFHLHEGAVEKRVEYAESRETSSFITQPELYGRDEDKEKIVKVLVEDVCDSEDVSVYPIIGIGGLGKTTLAQMVFNDERVERHFEPKIWVYVSQDFDVKAMIKAVIRSASGEVSQDLDLGSLQRTLQDKLNGKRYLIVLDDVWNDDQEKWVNLKYLLACGSKGASIVVTTRLETVASIMGTIPSHHLSFLSDEDCWMLFRQRAFGHGNEERPNLVAFGKEIVKKCGGVPLAAKALGGLMRFKNEENEWLFVKESEIWSLSQNENSILPALRLSYYNLPLVSRRCFAYCAVFPKGSTIEKEKLIHLWMANGYISCKGRLELEDIGDQIWNELCWRSFFQDVNNDEIFRMTWFKMHDLMHDLAQSAMEDEYLVMEFKSSSNISNKKVHHVTLVNDWIDNFNDTFCNVVSLRTFQLQYPPFSYSKRGNFLCDFRKFGSLRVFQESSSSMTRLPSSIGNLKHLRYLDLHNTDIKQLPNSICSLWNLQTLILDYCRKLERLPKNMKYLTSLRHLYLIGCPLIEMPPNIGQLTYLKTLNVFIVGQSKGCSLAELKCLNLGGQLRIKNLERVRNPMDAKEANLVEKQNLCRLELYWEYDLAEFGSRKDVESELVIEALEPHPNLKALVIQGYKGSQFPPWMRDSVLKNIVKIQLSDCKNCLQLPPFGQLPLLQSLRIDGMDKVLEYLDNDFPGGGGPVRGFPSLEVLHIGSCPHLKGLSREEGRELFPRLCNIEIGSCPLLSFPHLSSPKELFLYDECTNVVLNSISKLISLTSLRVSVNHEAVSFPKEVLRNLTLLKSLRIVSFSNLKVLPKDLASLAALISLSIGDCPELESLPEEGIQGLESLQSLHIDNCPKIASLPASIQNLTKLQSIDIWGCSPELARRCEKGKGEDWYMIAHVPEVFIRC</sequence>